<organism evidence="2 3">
    <name type="scientific">Lepeophtheirus salmonis</name>
    <name type="common">Salmon louse</name>
    <name type="synonym">Caligus salmonis</name>
    <dbReference type="NCBI Taxonomy" id="72036"/>
    <lineage>
        <taxon>Eukaryota</taxon>
        <taxon>Metazoa</taxon>
        <taxon>Ecdysozoa</taxon>
        <taxon>Arthropoda</taxon>
        <taxon>Crustacea</taxon>
        <taxon>Multicrustacea</taxon>
        <taxon>Hexanauplia</taxon>
        <taxon>Copepoda</taxon>
        <taxon>Siphonostomatoida</taxon>
        <taxon>Caligidae</taxon>
        <taxon>Lepeophtheirus</taxon>
    </lineage>
</organism>
<evidence type="ECO:0000313" key="2">
    <source>
        <dbReference type="EMBL" id="CAF2860631.1"/>
    </source>
</evidence>
<name>A0A7R8CLS9_LEPSM</name>
<accession>A0A7R8CLS9</accession>
<proteinExistence type="predicted"/>
<gene>
    <name evidence="2" type="ORF">LSAA_6080</name>
</gene>
<dbReference type="Proteomes" id="UP000675881">
    <property type="component" value="Chromosome 15"/>
</dbReference>
<sequence>MDIMDDDSVFKSPQKSFRIKRRILKEKQSNVTDNESLIKDLMPRDDDQELGSPFVDTVLKSPQRSFSLKKTCIEGRLLSHPLTKRSLQYTKGKFLLKTEDQLPQSSQENINMSIPGVSIDDSIANAPSKKKNTPITRRAIPSSNLPYEKPPSQ</sequence>
<protein>
    <submittedName>
        <fullName evidence="2">(salmon louse) hypothetical protein</fullName>
    </submittedName>
</protein>
<dbReference type="EMBL" id="HG994594">
    <property type="protein sequence ID" value="CAF2860631.1"/>
    <property type="molecule type" value="Genomic_DNA"/>
</dbReference>
<evidence type="ECO:0000313" key="3">
    <source>
        <dbReference type="Proteomes" id="UP000675881"/>
    </source>
</evidence>
<evidence type="ECO:0000256" key="1">
    <source>
        <dbReference type="SAM" id="MobiDB-lite"/>
    </source>
</evidence>
<feature type="region of interest" description="Disordered" evidence="1">
    <location>
        <begin position="117"/>
        <end position="153"/>
    </location>
</feature>
<keyword evidence="3" id="KW-1185">Reference proteome</keyword>
<dbReference type="AlphaFoldDB" id="A0A7R8CLS9"/>
<reference evidence="2" key="1">
    <citation type="submission" date="2021-02" db="EMBL/GenBank/DDBJ databases">
        <authorList>
            <person name="Bekaert M."/>
        </authorList>
    </citation>
    <scope>NUCLEOTIDE SEQUENCE</scope>
    <source>
        <strain evidence="2">IoA-00</strain>
    </source>
</reference>